<feature type="transmembrane region" description="Helical" evidence="16">
    <location>
        <begin position="68"/>
        <end position="95"/>
    </location>
</feature>
<dbReference type="CDD" id="cd01127">
    <property type="entry name" value="TrwB_TraG_TraD_VirD4"/>
    <property type="match status" value="1"/>
</dbReference>
<evidence type="ECO:0000256" key="12">
    <source>
        <dbReference type="ARBA" id="ARBA00023136"/>
    </source>
</evidence>
<name>A0A520LRN3_9GAMM</name>
<dbReference type="InterPro" id="IPR018541">
    <property type="entry name" value="Ftsk_gamma"/>
</dbReference>
<reference evidence="18 19" key="1">
    <citation type="submission" date="2019-02" db="EMBL/GenBank/DDBJ databases">
        <title>Prokaryotic population dynamics and viral predation in marine succession experiment using metagenomics: the confinement effect.</title>
        <authorList>
            <person name="Haro-Moreno J.M."/>
            <person name="Rodriguez-Valera F."/>
            <person name="Lopez-Perez M."/>
        </authorList>
    </citation>
    <scope>NUCLEOTIDE SEQUENCE [LARGE SCALE GENOMIC DNA]</scope>
    <source>
        <strain evidence="18">MED-G168</strain>
    </source>
</reference>
<keyword evidence="10 16" id="KW-1133">Transmembrane helix</keyword>
<dbReference type="InterPro" id="IPR041027">
    <property type="entry name" value="FtsK_alpha"/>
</dbReference>
<evidence type="ECO:0000256" key="6">
    <source>
        <dbReference type="ARBA" id="ARBA00022692"/>
    </source>
</evidence>
<evidence type="ECO:0000256" key="15">
    <source>
        <dbReference type="SAM" id="MobiDB-lite"/>
    </source>
</evidence>
<dbReference type="SUPFAM" id="SSF52540">
    <property type="entry name" value="P-loop containing nucleoside triphosphate hydrolases"/>
    <property type="match status" value="1"/>
</dbReference>
<evidence type="ECO:0000256" key="13">
    <source>
        <dbReference type="ARBA" id="ARBA00023306"/>
    </source>
</evidence>
<sequence length="776" mass="84252">MAKKSEQSNLSAGTLKNVFAFFCLGSVLYIFISLVSYSPLDPSLSSVSSLSGSIENLGGPFGAYLSDALFSIAGIGAYLFLLVISFVAVKLLFFYRPSDRTHKIIKVISAMILLSSFSALSEFYYSGDYFPQSSSGGLIGALIFTNLSNIFGVVGSLIFIVIFFLASISLTFSFSWLTVIDALGQGAKYLMLELSAQTNNFLKSLFNALKSIDFSKFKSKDEPVIERSVAEAKPRELNLPKSSPSLIEPETKSQESSKPLSKAETTKNESAATSTVYKPKDKNVNSEMPSTDLLDRVLDDGSSLTKEQLDEVADRLEIKLQEFGVEAKVVSVIPGPVVTRFEIQPAPGTKASKITNIAQDIARSLAVMSVRVVEVIPGKSVVGIEIPNTNRKMVRLTEILSSETFHNSTSPLSMALGHDIAGKPIVVDLAKMPHLLVAGTTGSGKSVGLNAMLLSLLFKSDPEAVRLIMIDPKILELSVYEGIPHLLTPVITDMTDASNGLRWCVAEMDRRYKLMSEMGVRGLAAFNQKVAEANAAGTPLLDPFQEDEEVPLEELPSIVVVVDEFADMIMIVGKKVEHLIARIAQKARAAGIHLILATQRPSVDVITGLIKANVPSRIAFQVSSKIDSRTILDQGGAEQLLGAGDMLYMPAGQGVPERVHGAFVGDDEVHRVVDSWKQKSEPNYLDEITSELQETGPIPGWSDIDSSDSSDENDELYDEAVAFVIESRRASISAVQRKLRIGYNRAARIIETMEMAGLVSEMSSNGSREVLVPKQQ</sequence>
<feature type="transmembrane region" description="Helical" evidence="16">
    <location>
        <begin position="107"/>
        <end position="126"/>
    </location>
</feature>
<feature type="transmembrane region" description="Helical" evidence="16">
    <location>
        <begin position="21"/>
        <end position="40"/>
    </location>
</feature>
<keyword evidence="6 16" id="KW-0812">Transmembrane</keyword>
<evidence type="ECO:0000256" key="1">
    <source>
        <dbReference type="ARBA" id="ARBA00004651"/>
    </source>
</evidence>
<dbReference type="InterPro" id="IPR036388">
    <property type="entry name" value="WH-like_DNA-bd_sf"/>
</dbReference>
<dbReference type="Pfam" id="PF13491">
    <property type="entry name" value="FtsK_4TM"/>
    <property type="match status" value="1"/>
</dbReference>
<keyword evidence="9 14" id="KW-0067">ATP-binding</keyword>
<dbReference type="Pfam" id="PF01580">
    <property type="entry name" value="FtsK_SpoIIIE"/>
    <property type="match status" value="1"/>
</dbReference>
<evidence type="ECO:0000256" key="11">
    <source>
        <dbReference type="ARBA" id="ARBA00023125"/>
    </source>
</evidence>
<dbReference type="GO" id="GO:0005524">
    <property type="term" value="F:ATP binding"/>
    <property type="evidence" value="ECO:0007669"/>
    <property type="project" value="UniProtKB-UniRule"/>
</dbReference>
<keyword evidence="13" id="KW-0131">Cell cycle</keyword>
<feature type="region of interest" description="Disordered" evidence="15">
    <location>
        <begin position="239"/>
        <end position="288"/>
    </location>
</feature>
<comment type="similarity">
    <text evidence="2">Belongs to the FtsK/SpoIIIE/SftA family.</text>
</comment>
<keyword evidence="11" id="KW-0238">DNA-binding</keyword>
<keyword evidence="7 14" id="KW-0547">Nucleotide-binding</keyword>
<dbReference type="Gene3D" id="3.30.980.40">
    <property type="match status" value="1"/>
</dbReference>
<evidence type="ECO:0000256" key="5">
    <source>
        <dbReference type="ARBA" id="ARBA00022618"/>
    </source>
</evidence>
<feature type="binding site" evidence="14">
    <location>
        <begin position="439"/>
        <end position="446"/>
    </location>
    <ligand>
        <name>ATP</name>
        <dbReference type="ChEBI" id="CHEBI:30616"/>
    </ligand>
</feature>
<evidence type="ECO:0000256" key="10">
    <source>
        <dbReference type="ARBA" id="ARBA00022989"/>
    </source>
</evidence>
<dbReference type="GO" id="GO:0005886">
    <property type="term" value="C:plasma membrane"/>
    <property type="evidence" value="ECO:0007669"/>
    <property type="project" value="UniProtKB-SubCell"/>
</dbReference>
<dbReference type="PANTHER" id="PTHR22683">
    <property type="entry name" value="SPORULATION PROTEIN RELATED"/>
    <property type="match status" value="1"/>
</dbReference>
<feature type="domain" description="FtsK" evidence="17">
    <location>
        <begin position="422"/>
        <end position="629"/>
    </location>
</feature>
<proteinExistence type="inferred from homology"/>
<keyword evidence="12 16" id="KW-0472">Membrane</keyword>
<evidence type="ECO:0000256" key="14">
    <source>
        <dbReference type="PROSITE-ProRule" id="PRU00289"/>
    </source>
</evidence>
<evidence type="ECO:0000256" key="9">
    <source>
        <dbReference type="ARBA" id="ARBA00022840"/>
    </source>
</evidence>
<dbReference type="GO" id="GO:0007059">
    <property type="term" value="P:chromosome segregation"/>
    <property type="evidence" value="ECO:0007669"/>
    <property type="project" value="UniProtKB-KW"/>
</dbReference>
<dbReference type="PANTHER" id="PTHR22683:SF41">
    <property type="entry name" value="DNA TRANSLOCASE FTSK"/>
    <property type="match status" value="1"/>
</dbReference>
<dbReference type="SUPFAM" id="SSF46785">
    <property type="entry name" value="Winged helix' DNA-binding domain"/>
    <property type="match status" value="1"/>
</dbReference>
<dbReference type="InterPro" id="IPR036390">
    <property type="entry name" value="WH_DNA-bd_sf"/>
</dbReference>
<evidence type="ECO:0000313" key="18">
    <source>
        <dbReference type="EMBL" id="RZO11658.1"/>
    </source>
</evidence>
<evidence type="ECO:0000256" key="4">
    <source>
        <dbReference type="ARBA" id="ARBA00022475"/>
    </source>
</evidence>
<keyword evidence="4" id="KW-1003">Cell membrane</keyword>
<keyword evidence="5" id="KW-0132">Cell division</keyword>
<dbReference type="InterPro" id="IPR027417">
    <property type="entry name" value="P-loop_NTPase"/>
</dbReference>
<dbReference type="EMBL" id="SHBN01000036">
    <property type="protein sequence ID" value="RZO11658.1"/>
    <property type="molecule type" value="Genomic_DNA"/>
</dbReference>
<evidence type="ECO:0000256" key="16">
    <source>
        <dbReference type="SAM" id="Phobius"/>
    </source>
</evidence>
<dbReference type="SMART" id="SM00843">
    <property type="entry name" value="Ftsk_gamma"/>
    <property type="match status" value="1"/>
</dbReference>
<dbReference type="GO" id="GO:0051301">
    <property type="term" value="P:cell division"/>
    <property type="evidence" value="ECO:0007669"/>
    <property type="project" value="UniProtKB-KW"/>
</dbReference>
<organism evidence="18 19">
    <name type="scientific">SAR86 cluster bacterium</name>
    <dbReference type="NCBI Taxonomy" id="2030880"/>
    <lineage>
        <taxon>Bacteria</taxon>
        <taxon>Pseudomonadati</taxon>
        <taxon>Pseudomonadota</taxon>
        <taxon>Gammaproteobacteria</taxon>
        <taxon>SAR86 cluster</taxon>
    </lineage>
</organism>
<accession>A0A520LRN3</accession>
<dbReference type="Gene3D" id="1.10.10.10">
    <property type="entry name" value="Winged helix-like DNA-binding domain superfamily/Winged helix DNA-binding domain"/>
    <property type="match status" value="1"/>
</dbReference>
<dbReference type="PROSITE" id="PS50901">
    <property type="entry name" value="FTSK"/>
    <property type="match status" value="1"/>
</dbReference>
<comment type="caution">
    <text evidence="18">The sequence shown here is derived from an EMBL/GenBank/DDBJ whole genome shotgun (WGS) entry which is preliminary data.</text>
</comment>
<dbReference type="Gene3D" id="3.40.50.300">
    <property type="entry name" value="P-loop containing nucleotide triphosphate hydrolases"/>
    <property type="match status" value="1"/>
</dbReference>
<dbReference type="FunFam" id="3.40.50.300:FF:000209">
    <property type="entry name" value="Cell division protein FtsK"/>
    <property type="match status" value="1"/>
</dbReference>
<evidence type="ECO:0000256" key="8">
    <source>
        <dbReference type="ARBA" id="ARBA00022829"/>
    </source>
</evidence>
<dbReference type="Proteomes" id="UP000319023">
    <property type="component" value="Unassembled WGS sequence"/>
</dbReference>
<evidence type="ECO:0000256" key="7">
    <source>
        <dbReference type="ARBA" id="ARBA00022741"/>
    </source>
</evidence>
<dbReference type="InterPro" id="IPR025199">
    <property type="entry name" value="FtsK_4TM"/>
</dbReference>
<evidence type="ECO:0000256" key="2">
    <source>
        <dbReference type="ARBA" id="ARBA00006474"/>
    </source>
</evidence>
<protein>
    <recommendedName>
        <fullName evidence="3">DNA translocase FtsK</fullName>
    </recommendedName>
</protein>
<evidence type="ECO:0000259" key="17">
    <source>
        <dbReference type="PROSITE" id="PS50901"/>
    </source>
</evidence>
<gene>
    <name evidence="18" type="ORF">EVB01_02250</name>
</gene>
<dbReference type="GO" id="GO:0003677">
    <property type="term" value="F:DNA binding"/>
    <property type="evidence" value="ECO:0007669"/>
    <property type="project" value="UniProtKB-KW"/>
</dbReference>
<keyword evidence="8" id="KW-0159">Chromosome partition</keyword>
<dbReference type="Pfam" id="PF17854">
    <property type="entry name" value="FtsK_alpha"/>
    <property type="match status" value="1"/>
</dbReference>
<dbReference type="InterPro" id="IPR002543">
    <property type="entry name" value="FtsK_dom"/>
</dbReference>
<dbReference type="AlphaFoldDB" id="A0A520LRN3"/>
<dbReference type="InterPro" id="IPR050206">
    <property type="entry name" value="FtsK/SpoIIIE/SftA"/>
</dbReference>
<evidence type="ECO:0000313" key="19">
    <source>
        <dbReference type="Proteomes" id="UP000319023"/>
    </source>
</evidence>
<feature type="transmembrane region" description="Helical" evidence="16">
    <location>
        <begin position="138"/>
        <end position="166"/>
    </location>
</feature>
<comment type="subcellular location">
    <subcellularLocation>
        <location evidence="1">Cell membrane</location>
        <topology evidence="1">Multi-pass membrane protein</topology>
    </subcellularLocation>
</comment>
<dbReference type="Pfam" id="PF09397">
    <property type="entry name" value="FtsK_gamma"/>
    <property type="match status" value="1"/>
</dbReference>
<evidence type="ECO:0000256" key="3">
    <source>
        <dbReference type="ARBA" id="ARBA00020887"/>
    </source>
</evidence>